<dbReference type="SMART" id="SM00064">
    <property type="entry name" value="FYVE"/>
    <property type="match status" value="1"/>
</dbReference>
<dbReference type="InterPro" id="IPR036531">
    <property type="entry name" value="Rbsn_Rab-bd_sf"/>
</dbReference>
<dbReference type="Pfam" id="PF11464">
    <property type="entry name" value="Rbsn"/>
    <property type="match status" value="1"/>
</dbReference>
<dbReference type="PANTHER" id="PTHR13510:SF44">
    <property type="entry name" value="RABENOSYN-5"/>
    <property type="match status" value="1"/>
</dbReference>
<dbReference type="PROSITE" id="PS00028">
    <property type="entry name" value="ZINC_FINGER_C2H2_1"/>
    <property type="match status" value="1"/>
</dbReference>
<dbReference type="Pfam" id="PF01363">
    <property type="entry name" value="FYVE"/>
    <property type="match status" value="1"/>
</dbReference>
<evidence type="ECO:0000256" key="4">
    <source>
        <dbReference type="PROSITE-ProRule" id="PRU00042"/>
    </source>
</evidence>
<reference evidence="9" key="1">
    <citation type="submission" date="2025-08" db="UniProtKB">
        <authorList>
            <consortium name="RefSeq"/>
        </authorList>
    </citation>
    <scope>IDENTIFICATION</scope>
</reference>
<dbReference type="Gene3D" id="4.10.860.20">
    <property type="entry name" value="Rabenosyn, Rab binding domain"/>
    <property type="match status" value="1"/>
</dbReference>
<dbReference type="SUPFAM" id="SSF57903">
    <property type="entry name" value="FYVE/PHD zinc finger"/>
    <property type="match status" value="1"/>
</dbReference>
<evidence type="ECO:0000313" key="9">
    <source>
        <dbReference type="RefSeq" id="XP_014667891.1"/>
    </source>
</evidence>
<accession>A0ABM1E6S0</accession>
<proteinExistence type="predicted"/>
<evidence type="ECO:0000256" key="2">
    <source>
        <dbReference type="ARBA" id="ARBA00022771"/>
    </source>
</evidence>
<dbReference type="GeneID" id="106809343"/>
<keyword evidence="3" id="KW-0862">Zinc</keyword>
<evidence type="ECO:0000256" key="5">
    <source>
        <dbReference type="SAM" id="MobiDB-lite"/>
    </source>
</evidence>
<evidence type="ECO:0000256" key="3">
    <source>
        <dbReference type="ARBA" id="ARBA00022833"/>
    </source>
</evidence>
<evidence type="ECO:0000256" key="1">
    <source>
        <dbReference type="ARBA" id="ARBA00022723"/>
    </source>
</evidence>
<dbReference type="InterPro" id="IPR013083">
    <property type="entry name" value="Znf_RING/FYVE/PHD"/>
</dbReference>
<dbReference type="Proteomes" id="UP000695022">
    <property type="component" value="Unplaced"/>
</dbReference>
<feature type="domain" description="C2H2-type" evidence="6">
    <location>
        <begin position="21"/>
        <end position="49"/>
    </location>
</feature>
<keyword evidence="2 4" id="KW-0863">Zinc-finger</keyword>
<dbReference type="PANTHER" id="PTHR13510">
    <property type="entry name" value="FYVE-FINGER-CONTAINING RAB5 EFFECTOR PROTEIN RABENOSYN-5-RELATED"/>
    <property type="match status" value="1"/>
</dbReference>
<dbReference type="InterPro" id="IPR011011">
    <property type="entry name" value="Znf_FYVE_PHD"/>
</dbReference>
<dbReference type="RefSeq" id="XP_014667891.1">
    <property type="nucleotide sequence ID" value="XM_014812405.1"/>
</dbReference>
<dbReference type="Gene3D" id="3.30.40.10">
    <property type="entry name" value="Zinc/RING finger domain, C3HC4 (zinc finger)"/>
    <property type="match status" value="1"/>
</dbReference>
<evidence type="ECO:0000259" key="7">
    <source>
        <dbReference type="PROSITE" id="PS50178"/>
    </source>
</evidence>
<keyword evidence="8" id="KW-1185">Reference proteome</keyword>
<organism evidence="8 9">
    <name type="scientific">Priapulus caudatus</name>
    <name type="common">Priapulid worm</name>
    <dbReference type="NCBI Taxonomy" id="37621"/>
    <lineage>
        <taxon>Eukaryota</taxon>
        <taxon>Metazoa</taxon>
        <taxon>Ecdysozoa</taxon>
        <taxon>Scalidophora</taxon>
        <taxon>Priapulida</taxon>
        <taxon>Priapulimorpha</taxon>
        <taxon>Priapulimorphida</taxon>
        <taxon>Priapulidae</taxon>
        <taxon>Priapulus</taxon>
    </lineage>
</organism>
<evidence type="ECO:0000313" key="8">
    <source>
        <dbReference type="Proteomes" id="UP000695022"/>
    </source>
</evidence>
<protein>
    <submittedName>
        <fullName evidence="9">Rabenosyn-5-like</fullName>
    </submittedName>
</protein>
<keyword evidence="1" id="KW-0479">Metal-binding</keyword>
<dbReference type="InterPro" id="IPR021565">
    <property type="entry name" value="Rbsn_Rab-bd"/>
</dbReference>
<dbReference type="InterPro" id="IPR000306">
    <property type="entry name" value="Znf_FYVE"/>
</dbReference>
<dbReference type="SUPFAM" id="SSF140125">
    <property type="entry name" value="Rabenosyn-5 Rab-binding domain-like"/>
    <property type="match status" value="1"/>
</dbReference>
<dbReference type="PROSITE" id="PS50178">
    <property type="entry name" value="ZF_FYVE"/>
    <property type="match status" value="1"/>
</dbReference>
<feature type="region of interest" description="Disordered" evidence="5">
    <location>
        <begin position="71"/>
        <end position="93"/>
    </location>
</feature>
<dbReference type="InterPro" id="IPR013087">
    <property type="entry name" value="Znf_C2H2_type"/>
</dbReference>
<feature type="domain" description="FYVE-type" evidence="7">
    <location>
        <begin position="164"/>
        <end position="259"/>
    </location>
</feature>
<dbReference type="InterPro" id="IPR017455">
    <property type="entry name" value="Znf_FYVE-rel"/>
</dbReference>
<gene>
    <name evidence="9" type="primary">LOC106809343</name>
</gene>
<name>A0ABM1E6S0_PRICU</name>
<dbReference type="PROSITE" id="PS50157">
    <property type="entry name" value="ZINC_FINGER_C2H2_2"/>
    <property type="match status" value="1"/>
</dbReference>
<dbReference type="InterPro" id="IPR052727">
    <property type="entry name" value="Rab4/Rab5_effector"/>
</dbReference>
<sequence length="441" mass="49729">MPLENSYNSNMTDYVEVREGFLCPVCMKDLVTFEQLQTHFEVAHNTEEDGAAFRHLKELLGKAKKKILKDPSIDSASSDEGTNDRSRGGATSAFDPSAWEVQEFGASSSHTEYFKQVRDSRVDRFVVETNKLLLRLDKLIVADVAGDTAKRKASEKDIVPWVPDQDVHYCLICGIRFSLVKRKHHCRLCGGIICSKCSVYLPFAYARKLTNPAFALEEPKQLGVSSLPRTGSSGSLNSMTNAEGEQHIRICTECRRLLDRRDQLIEQRTSKPIIVQFYERMKVAVDEVEKGVEVYTEMANSLSLGETRFELAEAQKLNVRLAKLYETIDVISKKIAALNMGDEVAPHAQQARLQRCVRLYAAAFLQERGAQGLRGWAPAAAAVTTSGVDVDPMLQQMSIIRDYIRKAKQARRFDEVQMLQANLEELQVEYKRQQRRLTAAS</sequence>
<evidence type="ECO:0000259" key="6">
    <source>
        <dbReference type="PROSITE" id="PS50157"/>
    </source>
</evidence>